<evidence type="ECO:0000313" key="2">
    <source>
        <dbReference type="Proteomes" id="UP001057402"/>
    </source>
</evidence>
<comment type="caution">
    <text evidence="1">The sequence shown here is derived from an EMBL/GenBank/DDBJ whole genome shotgun (WGS) entry which is preliminary data.</text>
</comment>
<protein>
    <submittedName>
        <fullName evidence="1">Uncharacterized protein</fullName>
    </submittedName>
</protein>
<dbReference type="EMBL" id="CM042884">
    <property type="protein sequence ID" value="KAI4370187.1"/>
    <property type="molecule type" value="Genomic_DNA"/>
</dbReference>
<proteinExistence type="predicted"/>
<reference evidence="2" key="1">
    <citation type="journal article" date="2023" name="Front. Plant Sci.">
        <title>Chromosomal-level genome assembly of Melastoma candidum provides insights into trichome evolution.</title>
        <authorList>
            <person name="Zhong Y."/>
            <person name="Wu W."/>
            <person name="Sun C."/>
            <person name="Zou P."/>
            <person name="Liu Y."/>
            <person name="Dai S."/>
            <person name="Zhou R."/>
        </authorList>
    </citation>
    <scope>NUCLEOTIDE SEQUENCE [LARGE SCALE GENOMIC DNA]</scope>
</reference>
<sequence>MAQKPVLLVLNLILLCFLSVPCQATALPPHPHHHHQHRSHYRGARPSFLPRRLFVFGDSYADTGNAPMASSSSWKVPYGMTFPGKPSGRYSDGRVLPDFVAKYYGLQSPTPYKFRKFGAERARRYGMNFAIGGTGVFKTLVALPNMTAQIDMFQQVTGEGMYTVDDLHASLALVQLSGNDYAAFLFRTGSFEALPAFIQSVVNQLTINIKRIHGLGIEKVAVTNLPPLGCLPGLTGFTSPRKCVDFINPFVETHNRLLAGAVAVLNNETRTSTFAVANLYDSFTSALGNPTFDRPLEPCCVGINSTYMCGDVDPSRMKMYKVCPSPNSSFFWDMVHPTQRGWKVVFSSLEPTFKHL</sequence>
<accession>A0ACB9QVI5</accession>
<evidence type="ECO:0000313" key="1">
    <source>
        <dbReference type="EMBL" id="KAI4370187.1"/>
    </source>
</evidence>
<keyword evidence="2" id="KW-1185">Reference proteome</keyword>
<name>A0ACB9QVI5_9MYRT</name>
<gene>
    <name evidence="1" type="ORF">MLD38_018561</name>
</gene>
<dbReference type="Proteomes" id="UP001057402">
    <property type="component" value="Chromosome 5"/>
</dbReference>
<organism evidence="1 2">
    <name type="scientific">Melastoma candidum</name>
    <dbReference type="NCBI Taxonomy" id="119954"/>
    <lineage>
        <taxon>Eukaryota</taxon>
        <taxon>Viridiplantae</taxon>
        <taxon>Streptophyta</taxon>
        <taxon>Embryophyta</taxon>
        <taxon>Tracheophyta</taxon>
        <taxon>Spermatophyta</taxon>
        <taxon>Magnoliopsida</taxon>
        <taxon>eudicotyledons</taxon>
        <taxon>Gunneridae</taxon>
        <taxon>Pentapetalae</taxon>
        <taxon>rosids</taxon>
        <taxon>malvids</taxon>
        <taxon>Myrtales</taxon>
        <taxon>Melastomataceae</taxon>
        <taxon>Melastomatoideae</taxon>
        <taxon>Melastomateae</taxon>
        <taxon>Melastoma</taxon>
    </lineage>
</organism>